<comment type="similarity">
    <text evidence="1 5">Belongs to the metallo-dependent hydrolases superfamily. CpsB/CapC family.</text>
</comment>
<organism evidence="6 7">
    <name type="scientific">Halolactibacillus alkaliphilus</name>
    <dbReference type="NCBI Taxonomy" id="442899"/>
    <lineage>
        <taxon>Bacteria</taxon>
        <taxon>Bacillati</taxon>
        <taxon>Bacillota</taxon>
        <taxon>Bacilli</taxon>
        <taxon>Bacillales</taxon>
        <taxon>Bacillaceae</taxon>
        <taxon>Halolactibacillus</taxon>
    </lineage>
</organism>
<proteinExistence type="inferred from homology"/>
<dbReference type="OrthoDB" id="9788539at2"/>
<dbReference type="InterPro" id="IPR016667">
    <property type="entry name" value="Caps_polysacc_synth_CpsB/CapC"/>
</dbReference>
<evidence type="ECO:0000256" key="2">
    <source>
        <dbReference type="ARBA" id="ARBA00022801"/>
    </source>
</evidence>
<protein>
    <recommendedName>
        <fullName evidence="5">Tyrosine-protein phosphatase</fullName>
        <ecNumber evidence="5">3.1.3.48</ecNumber>
    </recommendedName>
</protein>
<name>A0A511X4J6_9BACI</name>
<accession>A0A511X4J6</accession>
<reference evidence="6 7" key="1">
    <citation type="submission" date="2019-07" db="EMBL/GenBank/DDBJ databases">
        <title>Whole genome shotgun sequence of Halolactibacillus alkaliphilus NBRC 103919.</title>
        <authorList>
            <person name="Hosoyama A."/>
            <person name="Uohara A."/>
            <person name="Ohji S."/>
            <person name="Ichikawa N."/>
        </authorList>
    </citation>
    <scope>NUCLEOTIDE SEQUENCE [LARGE SCALE GENOMIC DNA]</scope>
    <source>
        <strain evidence="6 7">NBRC 103919</strain>
    </source>
</reference>
<dbReference type="Gene3D" id="3.20.20.140">
    <property type="entry name" value="Metal-dependent hydrolases"/>
    <property type="match status" value="1"/>
</dbReference>
<evidence type="ECO:0000256" key="4">
    <source>
        <dbReference type="ARBA" id="ARBA00051722"/>
    </source>
</evidence>
<dbReference type="SUPFAM" id="SSF89550">
    <property type="entry name" value="PHP domain-like"/>
    <property type="match status" value="1"/>
</dbReference>
<dbReference type="PIRSF" id="PIRSF016557">
    <property type="entry name" value="Caps_synth_CpsB"/>
    <property type="match status" value="1"/>
</dbReference>
<comment type="catalytic activity">
    <reaction evidence="4 5">
        <text>O-phospho-L-tyrosyl-[protein] + H2O = L-tyrosyl-[protein] + phosphate</text>
        <dbReference type="Rhea" id="RHEA:10684"/>
        <dbReference type="Rhea" id="RHEA-COMP:10136"/>
        <dbReference type="Rhea" id="RHEA-COMP:20101"/>
        <dbReference type="ChEBI" id="CHEBI:15377"/>
        <dbReference type="ChEBI" id="CHEBI:43474"/>
        <dbReference type="ChEBI" id="CHEBI:46858"/>
        <dbReference type="ChEBI" id="CHEBI:61978"/>
        <dbReference type="EC" id="3.1.3.48"/>
    </reaction>
</comment>
<dbReference type="Pfam" id="PF19567">
    <property type="entry name" value="CpsB_CapC"/>
    <property type="match status" value="1"/>
</dbReference>
<evidence type="ECO:0000256" key="3">
    <source>
        <dbReference type="ARBA" id="ARBA00022912"/>
    </source>
</evidence>
<dbReference type="EC" id="3.1.3.48" evidence="5"/>
<keyword evidence="2 5" id="KW-0378">Hydrolase</keyword>
<evidence type="ECO:0000313" key="7">
    <source>
        <dbReference type="Proteomes" id="UP000321400"/>
    </source>
</evidence>
<dbReference type="PANTHER" id="PTHR39181">
    <property type="entry name" value="TYROSINE-PROTEIN PHOSPHATASE YWQE"/>
    <property type="match status" value="1"/>
</dbReference>
<keyword evidence="3 5" id="KW-0904">Protein phosphatase</keyword>
<comment type="caution">
    <text evidence="6">The sequence shown here is derived from an EMBL/GenBank/DDBJ whole genome shotgun (WGS) entry which is preliminary data.</text>
</comment>
<evidence type="ECO:0000256" key="1">
    <source>
        <dbReference type="ARBA" id="ARBA00005750"/>
    </source>
</evidence>
<dbReference type="GO" id="GO:0030145">
    <property type="term" value="F:manganese ion binding"/>
    <property type="evidence" value="ECO:0007669"/>
    <property type="project" value="UniProtKB-UniRule"/>
</dbReference>
<gene>
    <name evidence="6" type="primary">ywqE</name>
    <name evidence="6" type="ORF">HAL01_22990</name>
</gene>
<dbReference type="Proteomes" id="UP000321400">
    <property type="component" value="Unassembled WGS sequence"/>
</dbReference>
<dbReference type="RefSeq" id="WP_089803497.1">
    <property type="nucleotide sequence ID" value="NZ_BJYE01000043.1"/>
</dbReference>
<dbReference type="STRING" id="442899.SAMN05720591_1408"/>
<dbReference type="EMBL" id="BJYE01000043">
    <property type="protein sequence ID" value="GEN57835.1"/>
    <property type="molecule type" value="Genomic_DNA"/>
</dbReference>
<evidence type="ECO:0000256" key="5">
    <source>
        <dbReference type="PIRNR" id="PIRNR016557"/>
    </source>
</evidence>
<keyword evidence="7" id="KW-1185">Reference proteome</keyword>
<evidence type="ECO:0000313" key="6">
    <source>
        <dbReference type="EMBL" id="GEN57835.1"/>
    </source>
</evidence>
<dbReference type="InterPro" id="IPR016195">
    <property type="entry name" value="Pol/histidinol_Pase-like"/>
</dbReference>
<dbReference type="AlphaFoldDB" id="A0A511X4J6"/>
<dbReference type="PANTHER" id="PTHR39181:SF1">
    <property type="entry name" value="TYROSINE-PROTEIN PHOSPHATASE YWQE"/>
    <property type="match status" value="1"/>
</dbReference>
<sequence>MIDIHCHILPGVDDGAKHMEESVQMARLAYDQGIHTLIATPHHRTHRYDNEQASVCQAVEKLTARLEAEKLPLTIYPSQEIRLHKEMVSTFNRQELLTLAGSRYVLIELPFDDVPAYTEHLLYNLQSQGLVPVIAHPERYPYFAKDLSLLYDYIEGGALAQVTAGSLTGAFGKKTKKVAEKMVTHHLVQLIATDAHNLSGRTFDLLEGYRALEKVAGKETVRAFKHHTEQLLRDEPIRYVYPKKEKPKRLFGLI</sequence>
<dbReference type="GO" id="GO:0004725">
    <property type="term" value="F:protein tyrosine phosphatase activity"/>
    <property type="evidence" value="ECO:0007669"/>
    <property type="project" value="UniProtKB-UniRule"/>
</dbReference>